<dbReference type="Pfam" id="PF08666">
    <property type="entry name" value="SAF"/>
    <property type="match status" value="1"/>
</dbReference>
<gene>
    <name evidence="4" type="ORF">GCM10010334_77280</name>
</gene>
<evidence type="ECO:0000259" key="3">
    <source>
        <dbReference type="SMART" id="SM00858"/>
    </source>
</evidence>
<comment type="caution">
    <text evidence="4">The sequence shown here is derived from an EMBL/GenBank/DDBJ whole genome shotgun (WGS) entry which is preliminary data.</text>
</comment>
<protein>
    <submittedName>
        <fullName evidence="4">Membrane protein</fullName>
    </submittedName>
</protein>
<organism evidence="4 5">
    <name type="scientific">Streptomyces finlayi</name>
    <dbReference type="NCBI Taxonomy" id="67296"/>
    <lineage>
        <taxon>Bacteria</taxon>
        <taxon>Bacillati</taxon>
        <taxon>Actinomycetota</taxon>
        <taxon>Actinomycetes</taxon>
        <taxon>Kitasatosporales</taxon>
        <taxon>Streptomycetaceae</taxon>
        <taxon>Streptomyces</taxon>
    </lineage>
</organism>
<reference evidence="4" key="2">
    <citation type="submission" date="2020-09" db="EMBL/GenBank/DDBJ databases">
        <authorList>
            <person name="Sun Q."/>
            <person name="Ohkuma M."/>
        </authorList>
    </citation>
    <scope>NUCLEOTIDE SEQUENCE</scope>
    <source>
        <strain evidence="4">JCM 4637</strain>
    </source>
</reference>
<feature type="domain" description="SAF" evidence="3">
    <location>
        <begin position="71"/>
        <end position="134"/>
    </location>
</feature>
<evidence type="ECO:0000256" key="1">
    <source>
        <dbReference type="SAM" id="MobiDB-lite"/>
    </source>
</evidence>
<keyword evidence="2" id="KW-0812">Transmembrane</keyword>
<dbReference type="Proteomes" id="UP000638353">
    <property type="component" value="Unassembled WGS sequence"/>
</dbReference>
<accession>A0A919CF21</accession>
<evidence type="ECO:0000256" key="2">
    <source>
        <dbReference type="SAM" id="Phobius"/>
    </source>
</evidence>
<dbReference type="AlphaFoldDB" id="A0A919CF21"/>
<keyword evidence="2" id="KW-0472">Membrane</keyword>
<dbReference type="SMART" id="SM00858">
    <property type="entry name" value="SAF"/>
    <property type="match status" value="1"/>
</dbReference>
<dbReference type="InterPro" id="IPR013974">
    <property type="entry name" value="SAF"/>
</dbReference>
<feature type="region of interest" description="Disordered" evidence="1">
    <location>
        <begin position="9"/>
        <end position="36"/>
    </location>
</feature>
<sequence>MREALITLMESPSAAPPAPRPQSPPRRDVPITTGPPVKRQRRWSAVALCVVLAVVCGLGAAAAVTSASDRTRVLAVARDVPAGQVLSDADLTVAEVSADAALSPVAAAERPAMVGRRTAVDLRKGGLLTVAQLSAGTGLGDDQQQVGVQVKRGQAPSGTLAAGDRVLAVTTPAQGEQQDPKSQAPPSTMAATVVSVSRPDATGTVVVNLAVAPTDGPLLATRASQGRIALVREPRSK</sequence>
<reference evidence="4" key="1">
    <citation type="journal article" date="2014" name="Int. J. Syst. Evol. Microbiol.">
        <title>Complete genome sequence of Corynebacterium casei LMG S-19264T (=DSM 44701T), isolated from a smear-ripened cheese.</title>
        <authorList>
            <consortium name="US DOE Joint Genome Institute (JGI-PGF)"/>
            <person name="Walter F."/>
            <person name="Albersmeier A."/>
            <person name="Kalinowski J."/>
            <person name="Ruckert C."/>
        </authorList>
    </citation>
    <scope>NUCLEOTIDE SEQUENCE</scope>
    <source>
        <strain evidence="4">JCM 4637</strain>
    </source>
</reference>
<dbReference type="CDD" id="cd11614">
    <property type="entry name" value="SAF_CpaB_FlgA_like"/>
    <property type="match status" value="1"/>
</dbReference>
<evidence type="ECO:0000313" key="5">
    <source>
        <dbReference type="Proteomes" id="UP000638353"/>
    </source>
</evidence>
<name>A0A919CF21_9ACTN</name>
<keyword evidence="2" id="KW-1133">Transmembrane helix</keyword>
<feature type="transmembrane region" description="Helical" evidence="2">
    <location>
        <begin position="45"/>
        <end position="64"/>
    </location>
</feature>
<evidence type="ECO:0000313" key="4">
    <source>
        <dbReference type="EMBL" id="GHD16301.1"/>
    </source>
</evidence>
<dbReference type="EMBL" id="BMVC01000024">
    <property type="protein sequence ID" value="GHD16301.1"/>
    <property type="molecule type" value="Genomic_DNA"/>
</dbReference>
<proteinExistence type="predicted"/>
<feature type="compositionally biased region" description="Pro residues" evidence="1">
    <location>
        <begin position="14"/>
        <end position="24"/>
    </location>
</feature>